<dbReference type="PROSITE" id="PS50112">
    <property type="entry name" value="PAS"/>
    <property type="match status" value="3"/>
</dbReference>
<dbReference type="Gene3D" id="3.30.450.20">
    <property type="entry name" value="PAS domain"/>
    <property type="match status" value="3"/>
</dbReference>
<evidence type="ECO:0000259" key="5">
    <source>
        <dbReference type="PROSITE" id="PS50112"/>
    </source>
</evidence>
<dbReference type="Pfam" id="PF00990">
    <property type="entry name" value="GGDEF"/>
    <property type="match status" value="1"/>
</dbReference>
<dbReference type="Pfam" id="PF08448">
    <property type="entry name" value="PAS_4"/>
    <property type="match status" value="1"/>
</dbReference>
<dbReference type="InterPro" id="IPR000014">
    <property type="entry name" value="PAS"/>
</dbReference>
<dbReference type="SMART" id="SM00086">
    <property type="entry name" value="PAC"/>
    <property type="match status" value="3"/>
</dbReference>
<keyword evidence="10" id="KW-1185">Reference proteome</keyword>
<dbReference type="NCBIfam" id="TIGR00229">
    <property type="entry name" value="sensory_box"/>
    <property type="match status" value="3"/>
</dbReference>
<evidence type="ECO:0000259" key="6">
    <source>
        <dbReference type="PROSITE" id="PS50113"/>
    </source>
</evidence>
<feature type="domain" description="PAC" evidence="6">
    <location>
        <begin position="373"/>
        <end position="423"/>
    </location>
</feature>
<dbReference type="SUPFAM" id="SSF141868">
    <property type="entry name" value="EAL domain-like"/>
    <property type="match status" value="1"/>
</dbReference>
<dbReference type="InterPro" id="IPR052155">
    <property type="entry name" value="Biofilm_reg_signaling"/>
</dbReference>
<feature type="domain" description="PAS" evidence="5">
    <location>
        <begin position="447"/>
        <end position="479"/>
    </location>
</feature>
<comment type="catalytic activity">
    <reaction evidence="4">
        <text>3',3'-c-di-GMP + H2O = 5'-phosphoguanylyl(3'-&gt;5')guanosine + H(+)</text>
        <dbReference type="Rhea" id="RHEA:24902"/>
        <dbReference type="ChEBI" id="CHEBI:15377"/>
        <dbReference type="ChEBI" id="CHEBI:15378"/>
        <dbReference type="ChEBI" id="CHEBI:58754"/>
        <dbReference type="ChEBI" id="CHEBI:58805"/>
        <dbReference type="EC" id="3.1.4.52"/>
    </reaction>
    <physiologicalReaction direction="left-to-right" evidence="4">
        <dbReference type="Rhea" id="RHEA:24903"/>
    </physiologicalReaction>
</comment>
<evidence type="ECO:0000313" key="10">
    <source>
        <dbReference type="Proteomes" id="UP000471640"/>
    </source>
</evidence>
<evidence type="ECO:0000256" key="2">
    <source>
        <dbReference type="ARBA" id="ARBA00012282"/>
    </source>
</evidence>
<dbReference type="Gene3D" id="3.30.450.40">
    <property type="match status" value="1"/>
</dbReference>
<dbReference type="SUPFAM" id="SSF55785">
    <property type="entry name" value="PYP-like sensor domain (PAS domain)"/>
    <property type="match status" value="3"/>
</dbReference>
<reference evidence="9 10" key="2">
    <citation type="submission" date="2020-02" db="EMBL/GenBank/DDBJ databases">
        <title>Genome sequences of Thiorhodococcus mannitoliphagus and Thiorhodococcus minor, purple sulfur photosynthetic bacteria in the gammaproteobacterial family, Chromatiaceae.</title>
        <authorList>
            <person name="Aviles F.A."/>
            <person name="Meyer T.E."/>
            <person name="Kyndt J.A."/>
        </authorList>
    </citation>
    <scope>NUCLEOTIDE SEQUENCE [LARGE SCALE GENOMIC DNA]</scope>
    <source>
        <strain evidence="9 10">DSM 18266</strain>
    </source>
</reference>
<dbReference type="InterPro" id="IPR035965">
    <property type="entry name" value="PAS-like_dom_sf"/>
</dbReference>
<dbReference type="EC" id="3.1.4.52" evidence="2"/>
<dbReference type="PROSITE" id="PS50883">
    <property type="entry name" value="EAL"/>
    <property type="match status" value="1"/>
</dbReference>
<dbReference type="Pfam" id="PF00563">
    <property type="entry name" value="EAL"/>
    <property type="match status" value="1"/>
</dbReference>
<accession>A0A6P1DTU7</accession>
<evidence type="ECO:0000259" key="8">
    <source>
        <dbReference type="PROSITE" id="PS50887"/>
    </source>
</evidence>
<dbReference type="InterPro" id="IPR035919">
    <property type="entry name" value="EAL_sf"/>
</dbReference>
<evidence type="ECO:0000256" key="3">
    <source>
        <dbReference type="ARBA" id="ARBA00022636"/>
    </source>
</evidence>
<dbReference type="SMART" id="SM00052">
    <property type="entry name" value="EAL"/>
    <property type="match status" value="1"/>
</dbReference>
<dbReference type="FunFam" id="3.30.70.270:FF:000001">
    <property type="entry name" value="Diguanylate cyclase domain protein"/>
    <property type="match status" value="1"/>
</dbReference>
<evidence type="ECO:0000256" key="4">
    <source>
        <dbReference type="ARBA" id="ARBA00051114"/>
    </source>
</evidence>
<dbReference type="EMBL" id="JAAIJR010000005">
    <property type="protein sequence ID" value="NEX19135.1"/>
    <property type="molecule type" value="Genomic_DNA"/>
</dbReference>
<dbReference type="PROSITE" id="PS50887">
    <property type="entry name" value="GGDEF"/>
    <property type="match status" value="1"/>
</dbReference>
<dbReference type="InterPro" id="IPR029016">
    <property type="entry name" value="GAF-like_dom_sf"/>
</dbReference>
<feature type="domain" description="PAC" evidence="6">
    <location>
        <begin position="246"/>
        <end position="298"/>
    </location>
</feature>
<proteinExistence type="predicted"/>
<dbReference type="AlphaFoldDB" id="A0A6P1DTU7"/>
<dbReference type="CDD" id="cd01949">
    <property type="entry name" value="GGDEF"/>
    <property type="match status" value="1"/>
</dbReference>
<protein>
    <recommendedName>
        <fullName evidence="2">cyclic-guanylate-specific phosphodiesterase</fullName>
        <ecNumber evidence="2">3.1.4.52</ecNumber>
    </recommendedName>
</protein>
<dbReference type="SMART" id="SM00267">
    <property type="entry name" value="GGDEF"/>
    <property type="match status" value="1"/>
</dbReference>
<dbReference type="Gene3D" id="3.30.70.270">
    <property type="match status" value="1"/>
</dbReference>
<evidence type="ECO:0000259" key="7">
    <source>
        <dbReference type="PROSITE" id="PS50883"/>
    </source>
</evidence>
<gene>
    <name evidence="9" type="ORF">G3480_02210</name>
</gene>
<feature type="domain" description="PAS" evidence="5">
    <location>
        <begin position="169"/>
        <end position="214"/>
    </location>
</feature>
<dbReference type="InterPro" id="IPR001633">
    <property type="entry name" value="EAL_dom"/>
</dbReference>
<dbReference type="InterPro" id="IPR043128">
    <property type="entry name" value="Rev_trsase/Diguanyl_cyclase"/>
</dbReference>
<dbReference type="CDD" id="cd00130">
    <property type="entry name" value="PAS"/>
    <property type="match status" value="3"/>
</dbReference>
<dbReference type="Proteomes" id="UP000471640">
    <property type="component" value="Unassembled WGS sequence"/>
</dbReference>
<dbReference type="GO" id="GO:0071111">
    <property type="term" value="F:cyclic-guanylate-specific phosphodiesterase activity"/>
    <property type="evidence" value="ECO:0007669"/>
    <property type="project" value="UniProtKB-EC"/>
</dbReference>
<dbReference type="FunFam" id="3.20.20.450:FF:000001">
    <property type="entry name" value="Cyclic di-GMP phosphodiesterase yahA"/>
    <property type="match status" value="1"/>
</dbReference>
<name>A0A6P1DTU7_9GAMM</name>
<dbReference type="PROSITE" id="PS50113">
    <property type="entry name" value="PAC"/>
    <property type="match status" value="3"/>
</dbReference>
<dbReference type="Gene3D" id="3.20.20.450">
    <property type="entry name" value="EAL domain"/>
    <property type="match status" value="1"/>
</dbReference>
<comment type="caution">
    <text evidence="9">The sequence shown here is derived from an EMBL/GenBank/DDBJ whole genome shotgun (WGS) entry which is preliminary data.</text>
</comment>
<dbReference type="SUPFAM" id="SSF55781">
    <property type="entry name" value="GAF domain-like"/>
    <property type="match status" value="1"/>
</dbReference>
<dbReference type="InterPro" id="IPR013656">
    <property type="entry name" value="PAS_4"/>
</dbReference>
<organism evidence="9 10">
    <name type="scientific">Thiorhodococcus mannitoliphagus</name>
    <dbReference type="NCBI Taxonomy" id="329406"/>
    <lineage>
        <taxon>Bacteria</taxon>
        <taxon>Pseudomonadati</taxon>
        <taxon>Pseudomonadota</taxon>
        <taxon>Gammaproteobacteria</taxon>
        <taxon>Chromatiales</taxon>
        <taxon>Chromatiaceae</taxon>
        <taxon>Thiorhodococcus</taxon>
    </lineage>
</organism>
<dbReference type="InterPro" id="IPR000700">
    <property type="entry name" value="PAS-assoc_C"/>
</dbReference>
<dbReference type="SMART" id="SM00091">
    <property type="entry name" value="PAS"/>
    <property type="match status" value="3"/>
</dbReference>
<reference evidence="10" key="1">
    <citation type="journal article" date="2020" name="Microbiol. Resour. Announc.">
        <title>Draft Genome Sequences of Thiorhodococcus mannitoliphagus and Thiorhodococcus minor, Purple Sulfur Photosynthetic Bacteria in the Gammaproteobacterial Family Chromatiaceae.</title>
        <authorList>
            <person name="Aviles F.A."/>
            <person name="Meyer T.E."/>
            <person name="Kyndt J.A."/>
        </authorList>
    </citation>
    <scope>NUCLEOTIDE SEQUENCE [LARGE SCALE GENOMIC DNA]</scope>
    <source>
        <strain evidence="10">DSM 18266</strain>
    </source>
</reference>
<comment type="cofactor">
    <cofactor evidence="1">
        <name>Mg(2+)</name>
        <dbReference type="ChEBI" id="CHEBI:18420"/>
    </cofactor>
</comment>
<evidence type="ECO:0000256" key="1">
    <source>
        <dbReference type="ARBA" id="ARBA00001946"/>
    </source>
</evidence>
<dbReference type="Pfam" id="PF01590">
    <property type="entry name" value="GAF"/>
    <property type="match status" value="1"/>
</dbReference>
<dbReference type="InterPro" id="IPR029787">
    <property type="entry name" value="Nucleotide_cyclase"/>
</dbReference>
<dbReference type="SMART" id="SM00065">
    <property type="entry name" value="GAF"/>
    <property type="match status" value="1"/>
</dbReference>
<dbReference type="InterPro" id="IPR003018">
    <property type="entry name" value="GAF"/>
</dbReference>
<dbReference type="CDD" id="cd01948">
    <property type="entry name" value="EAL"/>
    <property type="match status" value="1"/>
</dbReference>
<dbReference type="NCBIfam" id="TIGR00254">
    <property type="entry name" value="GGDEF"/>
    <property type="match status" value="1"/>
</dbReference>
<dbReference type="GO" id="GO:0071732">
    <property type="term" value="P:cellular response to nitric oxide"/>
    <property type="evidence" value="ECO:0007669"/>
    <property type="project" value="UniProtKB-ARBA"/>
</dbReference>
<sequence length="995" mass="111625">MNERRQFESTLTATANFVAAPNRGRFCEAVVRHAAETLGLDHVHVAQLIPGQRSVATRAAWRDGQPVPNWSYDLAFTPCEQVLSTGHCIIESEVDAQYPRDEDLKRLGAKGYIGEPILDSAGEVLGLIVGITRAPLTDTDLVHANLRILAARAGAEFEQREAMDKLRHERDTIHNILQTVEAIILALDVEGRITLINRKGRQLLGYQEAELIGEDWFSTCLPSDIDVAEIRNIHRKIMIEDMAGAEYLENPIRTRSGEERLIAWHNNSIRDTQGRVIGSLSAGEDITDRCWAERKLADSEVRYRLAFHTSPDSININRLADGRYLDVNEGFERLTGWSRDEVIGKRARDLGIWHDLAARRRLVDALARHGYRENLEARFRRKNGEIATALISAHLITLDGEPCIFSITRDITDKKRAEEALRDSEARANSILRAAPVGIGVVVRRLFIEVNETLLRMTGYSQEELIGQSSRLLYPSDAEFESVGHEKYVQIREQGIGTVETRWQRKDGSVLNVILCSSPIDPADLDKGVTFTAQDITTRKESEERIRNLAYFDPLTGLPNRRLLLDRLEHALIASHRSRQYGALMMLDLDHFKTINDTQGHDIGDRLLIEVAQRMTASLREDDTVSRLGGDEYVVMLENLGTNEQTAANATEMAMEKIRLALNAPHALTSAEPAYYCTPSIGLTLFRGHETSIEVLLKQADVALYQAKDAGRNTARFFNPTMQKAIESRMALESALRQALLKGELQLFYQPQIDQHGHCFGAEALLRWRRPDRGLVSPMEFIPLAEETGLILPIGQWVMDTACAQLKAWESDERTRSLRMAVNVSARQFHQPDFVAQVQASLERSGANPRRLKLELTESVVLENAEQVVSRMNQLKALGVSFSMDDFGTGYSSLSYLKLLPLDQLKIDKSFVRDIATDPSDAAIVRAILAMSQSLGLEVIAEGVETEEQRRFLCENGCHVFQGYLLGRPRPIEEWAASAEQREDAGQTTPCGSRL</sequence>
<feature type="domain" description="GGDEF" evidence="8">
    <location>
        <begin position="580"/>
        <end position="720"/>
    </location>
</feature>
<feature type="domain" description="EAL" evidence="7">
    <location>
        <begin position="729"/>
        <end position="983"/>
    </location>
</feature>
<feature type="domain" description="PAS" evidence="5">
    <location>
        <begin position="320"/>
        <end position="345"/>
    </location>
</feature>
<feature type="domain" description="PAC" evidence="6">
    <location>
        <begin position="497"/>
        <end position="548"/>
    </location>
</feature>
<dbReference type="InterPro" id="IPR000160">
    <property type="entry name" value="GGDEF_dom"/>
</dbReference>
<dbReference type="SUPFAM" id="SSF55073">
    <property type="entry name" value="Nucleotide cyclase"/>
    <property type="match status" value="1"/>
</dbReference>
<dbReference type="PANTHER" id="PTHR44757">
    <property type="entry name" value="DIGUANYLATE CYCLASE DGCP"/>
    <property type="match status" value="1"/>
</dbReference>
<dbReference type="Pfam" id="PF13426">
    <property type="entry name" value="PAS_9"/>
    <property type="match status" value="2"/>
</dbReference>
<evidence type="ECO:0000313" key="9">
    <source>
        <dbReference type="EMBL" id="NEX19135.1"/>
    </source>
</evidence>
<dbReference type="InterPro" id="IPR001610">
    <property type="entry name" value="PAC"/>
</dbReference>
<dbReference type="PANTHER" id="PTHR44757:SF2">
    <property type="entry name" value="BIOFILM ARCHITECTURE MAINTENANCE PROTEIN MBAA"/>
    <property type="match status" value="1"/>
</dbReference>
<keyword evidence="3" id="KW-0973">c-di-GMP</keyword>